<reference evidence="2" key="1">
    <citation type="journal article" date="2019" name="bioRxiv">
        <title>The Genome of the Zebra Mussel, Dreissena polymorpha: A Resource for Invasive Species Research.</title>
        <authorList>
            <person name="McCartney M.A."/>
            <person name="Auch B."/>
            <person name="Kono T."/>
            <person name="Mallez S."/>
            <person name="Zhang Y."/>
            <person name="Obille A."/>
            <person name="Becker A."/>
            <person name="Abrahante J.E."/>
            <person name="Garbe J."/>
            <person name="Badalamenti J.P."/>
            <person name="Herman A."/>
            <person name="Mangelson H."/>
            <person name="Liachko I."/>
            <person name="Sullivan S."/>
            <person name="Sone E.D."/>
            <person name="Koren S."/>
            <person name="Silverstein K.A.T."/>
            <person name="Beckman K.B."/>
            <person name="Gohl D.M."/>
        </authorList>
    </citation>
    <scope>NUCLEOTIDE SEQUENCE</scope>
    <source>
        <strain evidence="2">Duluth1</strain>
        <tissue evidence="2">Whole animal</tissue>
    </source>
</reference>
<dbReference type="AlphaFoldDB" id="A0A9D4LN43"/>
<dbReference type="Proteomes" id="UP000828390">
    <property type="component" value="Unassembled WGS sequence"/>
</dbReference>
<reference evidence="2" key="2">
    <citation type="submission" date="2020-11" db="EMBL/GenBank/DDBJ databases">
        <authorList>
            <person name="McCartney M.A."/>
            <person name="Auch B."/>
            <person name="Kono T."/>
            <person name="Mallez S."/>
            <person name="Becker A."/>
            <person name="Gohl D.M."/>
            <person name="Silverstein K.A.T."/>
            <person name="Koren S."/>
            <person name="Bechman K.B."/>
            <person name="Herman A."/>
            <person name="Abrahante J.E."/>
            <person name="Garbe J."/>
        </authorList>
    </citation>
    <scope>NUCLEOTIDE SEQUENCE</scope>
    <source>
        <strain evidence="2">Duluth1</strain>
        <tissue evidence="2">Whole animal</tissue>
    </source>
</reference>
<accession>A0A9D4LN43</accession>
<evidence type="ECO:0000313" key="3">
    <source>
        <dbReference type="Proteomes" id="UP000828390"/>
    </source>
</evidence>
<evidence type="ECO:0000313" key="1">
    <source>
        <dbReference type="EMBL" id="KAH3861625.1"/>
    </source>
</evidence>
<name>A0A9D4LN43_DREPO</name>
<organism evidence="2 3">
    <name type="scientific">Dreissena polymorpha</name>
    <name type="common">Zebra mussel</name>
    <name type="synonym">Mytilus polymorpha</name>
    <dbReference type="NCBI Taxonomy" id="45954"/>
    <lineage>
        <taxon>Eukaryota</taxon>
        <taxon>Metazoa</taxon>
        <taxon>Spiralia</taxon>
        <taxon>Lophotrochozoa</taxon>
        <taxon>Mollusca</taxon>
        <taxon>Bivalvia</taxon>
        <taxon>Autobranchia</taxon>
        <taxon>Heteroconchia</taxon>
        <taxon>Euheterodonta</taxon>
        <taxon>Imparidentia</taxon>
        <taxon>Neoheterodontei</taxon>
        <taxon>Myida</taxon>
        <taxon>Dreissenoidea</taxon>
        <taxon>Dreissenidae</taxon>
        <taxon>Dreissena</taxon>
    </lineage>
</organism>
<sequence>MCVQRETPSPWRSMLVSSTLPWWLNEIGMLLSRHSTNINQGLSVCHVCKYYLHLHTRWNSICGSDK</sequence>
<dbReference type="EMBL" id="JAIWYP010000002">
    <property type="protein sequence ID" value="KAH3861625.1"/>
    <property type="molecule type" value="Genomic_DNA"/>
</dbReference>
<evidence type="ECO:0000313" key="2">
    <source>
        <dbReference type="EMBL" id="KAH3861860.1"/>
    </source>
</evidence>
<gene>
    <name evidence="1" type="ORF">DPMN_024559</name>
    <name evidence="2" type="ORF">DPMN_024812</name>
</gene>
<keyword evidence="3" id="KW-1185">Reference proteome</keyword>
<comment type="caution">
    <text evidence="2">The sequence shown here is derived from an EMBL/GenBank/DDBJ whole genome shotgun (WGS) entry which is preliminary data.</text>
</comment>
<protein>
    <submittedName>
        <fullName evidence="2">Uncharacterized protein</fullName>
    </submittedName>
</protein>
<proteinExistence type="predicted"/>
<dbReference type="EMBL" id="JAIWYP010000002">
    <property type="protein sequence ID" value="KAH3861860.1"/>
    <property type="molecule type" value="Genomic_DNA"/>
</dbReference>